<reference evidence="1" key="1">
    <citation type="submission" date="2022-01" db="EMBL/GenBank/DDBJ databases">
        <authorList>
            <person name="King R."/>
        </authorList>
    </citation>
    <scope>NUCLEOTIDE SEQUENCE</scope>
</reference>
<keyword evidence="2" id="KW-1185">Reference proteome</keyword>
<dbReference type="EMBL" id="OV651825">
    <property type="protein sequence ID" value="CAH1102855.1"/>
    <property type="molecule type" value="Genomic_DNA"/>
</dbReference>
<protein>
    <recommendedName>
        <fullName evidence="3">ATP synthase subunit s, mitochondrial</fullName>
    </recommendedName>
</protein>
<evidence type="ECO:0000313" key="1">
    <source>
        <dbReference type="EMBL" id="CAH1102855.1"/>
    </source>
</evidence>
<dbReference type="SUPFAM" id="SSF52047">
    <property type="entry name" value="RNI-like"/>
    <property type="match status" value="1"/>
</dbReference>
<proteinExistence type="predicted"/>
<dbReference type="Proteomes" id="UP001153636">
    <property type="component" value="Chromosome 13"/>
</dbReference>
<dbReference type="Gene3D" id="3.80.10.10">
    <property type="entry name" value="Ribonuclease Inhibitor"/>
    <property type="match status" value="1"/>
</dbReference>
<organism evidence="1 2">
    <name type="scientific">Psylliodes chrysocephalus</name>
    <dbReference type="NCBI Taxonomy" id="3402493"/>
    <lineage>
        <taxon>Eukaryota</taxon>
        <taxon>Metazoa</taxon>
        <taxon>Ecdysozoa</taxon>
        <taxon>Arthropoda</taxon>
        <taxon>Hexapoda</taxon>
        <taxon>Insecta</taxon>
        <taxon>Pterygota</taxon>
        <taxon>Neoptera</taxon>
        <taxon>Endopterygota</taxon>
        <taxon>Coleoptera</taxon>
        <taxon>Polyphaga</taxon>
        <taxon>Cucujiformia</taxon>
        <taxon>Chrysomeloidea</taxon>
        <taxon>Chrysomelidae</taxon>
        <taxon>Galerucinae</taxon>
        <taxon>Alticini</taxon>
        <taxon>Psylliodes</taxon>
    </lineage>
</organism>
<gene>
    <name evidence="1" type="ORF">PSYICH_LOCUS4002</name>
</gene>
<dbReference type="AlphaFoldDB" id="A0A9P0CNF6"/>
<evidence type="ECO:0008006" key="3">
    <source>
        <dbReference type="Google" id="ProtNLM"/>
    </source>
</evidence>
<evidence type="ECO:0000313" key="2">
    <source>
        <dbReference type="Proteomes" id="UP001153636"/>
    </source>
</evidence>
<sequence length="188" mass="21622">MYPISYFFKTLKAKPVIEQSKRSLYYWINLQFNVVDRDRRKLIGPDLSCAEWILRNGGSVKWKKGTVTDYNELPQDTKDFHLNEIDASDTNIMKAGFEHFQGCKYIEKLKLHKCIYINDECLQGLHVLKDSLKHLTISSCKEVTDAGILQLIVLKKLQTLVLADLPGVKNMSVTIQDLQKCLGQCKIQ</sequence>
<dbReference type="OrthoDB" id="5859291at2759"/>
<dbReference type="InterPro" id="IPR032675">
    <property type="entry name" value="LRR_dom_sf"/>
</dbReference>
<name>A0A9P0CNF6_9CUCU</name>
<accession>A0A9P0CNF6</accession>